<dbReference type="AlphaFoldDB" id="A0A9W6H0Z0"/>
<sequence>MPAATSPALLATVADPTRARIIRLILDSPEGRVSVTELAVELRLRQPTVSHHMRALASAGVVERRQEGRRAWFSLAPGRVDEVIGLVGQAPAAGPDLERIAADLTERYQGVHGAETVSLFVRTSHELLRRQERTPARLASRVSALAVERLDALTRSRSVDRGVPEVLFVCVRNAGRSQLAAAILRHLAGDRVRARTAGSEPAEEVKAHVVAVLDEIGVPLGDEFPKPLTAEALRAADVVVTMGCGDACPVLPGKTYLDWPLDDPADQPLPRVRAIRDEIERRVRGLLGDLLPIT</sequence>
<dbReference type="PANTHER" id="PTHR43428:SF1">
    <property type="entry name" value="ARSENATE REDUCTASE"/>
    <property type="match status" value="1"/>
</dbReference>
<dbReference type="GO" id="GO:0046685">
    <property type="term" value="P:response to arsenic-containing substance"/>
    <property type="evidence" value="ECO:0007669"/>
    <property type="project" value="UniProtKB-KW"/>
</dbReference>
<dbReference type="SMART" id="SM00418">
    <property type="entry name" value="HTH_ARSR"/>
    <property type="match status" value="1"/>
</dbReference>
<accession>A0A9W6H0Z0</accession>
<evidence type="ECO:0000259" key="2">
    <source>
        <dbReference type="PROSITE" id="PS50987"/>
    </source>
</evidence>
<dbReference type="Pfam" id="PF12840">
    <property type="entry name" value="HTH_20"/>
    <property type="match status" value="1"/>
</dbReference>
<keyword evidence="1" id="KW-0059">Arsenical resistance</keyword>
<dbReference type="InterPro" id="IPR036390">
    <property type="entry name" value="WH_DNA-bd_sf"/>
</dbReference>
<dbReference type="GO" id="GO:0003700">
    <property type="term" value="F:DNA-binding transcription factor activity"/>
    <property type="evidence" value="ECO:0007669"/>
    <property type="project" value="InterPro"/>
</dbReference>
<reference evidence="3" key="2">
    <citation type="submission" date="2023-01" db="EMBL/GenBank/DDBJ databases">
        <authorList>
            <person name="Sun Q."/>
            <person name="Evtushenko L."/>
        </authorList>
    </citation>
    <scope>NUCLEOTIDE SEQUENCE</scope>
    <source>
        <strain evidence="3">VKM Ac-1020</strain>
    </source>
</reference>
<dbReference type="SMART" id="SM00226">
    <property type="entry name" value="LMWPc"/>
    <property type="match status" value="1"/>
</dbReference>
<evidence type="ECO:0000313" key="4">
    <source>
        <dbReference type="Proteomes" id="UP001142462"/>
    </source>
</evidence>
<evidence type="ECO:0000256" key="1">
    <source>
        <dbReference type="ARBA" id="ARBA00022849"/>
    </source>
</evidence>
<dbReference type="InterPro" id="IPR001845">
    <property type="entry name" value="HTH_ArsR_DNA-bd_dom"/>
</dbReference>
<dbReference type="Gene3D" id="1.10.8.1060">
    <property type="entry name" value="Corynebacterium glutamicum thioredoxin-dependent arsenate reductase, N-terminal domain"/>
    <property type="match status" value="1"/>
</dbReference>
<name>A0A9W6H0Z0_9MICO</name>
<dbReference type="SUPFAM" id="SSF52788">
    <property type="entry name" value="Phosphotyrosine protein phosphatases I"/>
    <property type="match status" value="1"/>
</dbReference>
<dbReference type="PRINTS" id="PR00778">
    <property type="entry name" value="HTHARSR"/>
</dbReference>
<reference evidence="3" key="1">
    <citation type="journal article" date="2014" name="Int. J. Syst. Evol. Microbiol.">
        <title>Complete genome sequence of Corynebacterium casei LMG S-19264T (=DSM 44701T), isolated from a smear-ripened cheese.</title>
        <authorList>
            <consortium name="US DOE Joint Genome Institute (JGI-PGF)"/>
            <person name="Walter F."/>
            <person name="Albersmeier A."/>
            <person name="Kalinowski J."/>
            <person name="Ruckert C."/>
        </authorList>
    </citation>
    <scope>NUCLEOTIDE SEQUENCE</scope>
    <source>
        <strain evidence="3">VKM Ac-1020</strain>
    </source>
</reference>
<dbReference type="InterPro" id="IPR036196">
    <property type="entry name" value="Ptyr_pPase_sf"/>
</dbReference>
<dbReference type="InterPro" id="IPR036388">
    <property type="entry name" value="WH-like_DNA-bd_sf"/>
</dbReference>
<dbReference type="InterPro" id="IPR011991">
    <property type="entry name" value="ArsR-like_HTH"/>
</dbReference>
<dbReference type="PANTHER" id="PTHR43428">
    <property type="entry name" value="ARSENATE REDUCTASE"/>
    <property type="match status" value="1"/>
</dbReference>
<dbReference type="Gene3D" id="1.10.10.10">
    <property type="entry name" value="Winged helix-like DNA-binding domain superfamily/Winged helix DNA-binding domain"/>
    <property type="match status" value="1"/>
</dbReference>
<dbReference type="SUPFAM" id="SSF46785">
    <property type="entry name" value="Winged helix' DNA-binding domain"/>
    <property type="match status" value="1"/>
</dbReference>
<feature type="domain" description="HTH arsR-type" evidence="2">
    <location>
        <begin position="1"/>
        <end position="95"/>
    </location>
</feature>
<dbReference type="Proteomes" id="UP001142462">
    <property type="component" value="Unassembled WGS sequence"/>
</dbReference>
<organism evidence="3 4">
    <name type="scientific">Microbacterium barkeri</name>
    <dbReference type="NCBI Taxonomy" id="33917"/>
    <lineage>
        <taxon>Bacteria</taxon>
        <taxon>Bacillati</taxon>
        <taxon>Actinomycetota</taxon>
        <taxon>Actinomycetes</taxon>
        <taxon>Micrococcales</taxon>
        <taxon>Microbacteriaceae</taxon>
        <taxon>Microbacterium</taxon>
    </lineage>
</organism>
<dbReference type="PROSITE" id="PS50987">
    <property type="entry name" value="HTH_ARSR_2"/>
    <property type="match status" value="1"/>
</dbReference>
<evidence type="ECO:0000313" key="3">
    <source>
        <dbReference type="EMBL" id="GLJ60260.1"/>
    </source>
</evidence>
<dbReference type="InterPro" id="IPR023485">
    <property type="entry name" value="Ptyr_pPase"/>
</dbReference>
<dbReference type="Pfam" id="PF21234">
    <property type="entry name" value="Phosphatase-like_N"/>
    <property type="match status" value="1"/>
</dbReference>
<dbReference type="RefSeq" id="WP_271171982.1">
    <property type="nucleotide sequence ID" value="NZ_BSEJ01000001.1"/>
</dbReference>
<dbReference type="InterPro" id="IPR048716">
    <property type="entry name" value="Phosphatase-like_N"/>
</dbReference>
<dbReference type="Gene3D" id="3.40.50.2300">
    <property type="match status" value="1"/>
</dbReference>
<dbReference type="NCBIfam" id="NF033788">
    <property type="entry name" value="HTH_metalloreg"/>
    <property type="match status" value="1"/>
</dbReference>
<comment type="caution">
    <text evidence="3">The sequence shown here is derived from an EMBL/GenBank/DDBJ whole genome shotgun (WGS) entry which is preliminary data.</text>
</comment>
<dbReference type="CDD" id="cd16345">
    <property type="entry name" value="LMWP_ArsC"/>
    <property type="match status" value="1"/>
</dbReference>
<dbReference type="EMBL" id="BSEJ01000001">
    <property type="protein sequence ID" value="GLJ60260.1"/>
    <property type="molecule type" value="Genomic_DNA"/>
</dbReference>
<dbReference type="CDD" id="cd00090">
    <property type="entry name" value="HTH_ARSR"/>
    <property type="match status" value="1"/>
</dbReference>
<keyword evidence="4" id="KW-1185">Reference proteome</keyword>
<dbReference type="Pfam" id="PF01451">
    <property type="entry name" value="LMWPc"/>
    <property type="match status" value="1"/>
</dbReference>
<proteinExistence type="predicted"/>
<protein>
    <recommendedName>
        <fullName evidence="2">HTH arsR-type domain-containing protein</fullName>
    </recommendedName>
</protein>
<gene>
    <name evidence="3" type="ORF">GCM10017576_03890</name>
</gene>